<dbReference type="PANTHER" id="PTHR45688">
    <property type="match status" value="1"/>
</dbReference>
<evidence type="ECO:0000256" key="7">
    <source>
        <dbReference type="ARBA" id="ARBA00022898"/>
    </source>
</evidence>
<evidence type="ECO:0000256" key="4">
    <source>
        <dbReference type="ARBA" id="ARBA00013049"/>
    </source>
</evidence>
<dbReference type="AlphaFoldDB" id="A0A6V8QJM9"/>
<dbReference type="InterPro" id="IPR015422">
    <property type="entry name" value="PyrdxlP-dep_Trfase_small"/>
</dbReference>
<comment type="similarity">
    <text evidence="2 8">Belongs to the class-III pyridoxal-phosphate-dependent aminotransferase family.</text>
</comment>
<dbReference type="Pfam" id="PF00202">
    <property type="entry name" value="Aminotran_3"/>
    <property type="match status" value="1"/>
</dbReference>
<evidence type="ECO:0000256" key="6">
    <source>
        <dbReference type="ARBA" id="ARBA00022679"/>
    </source>
</evidence>
<gene>
    <name evidence="9" type="ORF">HKBW3S33_00279</name>
</gene>
<dbReference type="SUPFAM" id="SSF53383">
    <property type="entry name" value="PLP-dependent transferases"/>
    <property type="match status" value="1"/>
</dbReference>
<dbReference type="FunFam" id="3.40.640.10:FF:000004">
    <property type="entry name" value="Acetylornithine aminotransferase"/>
    <property type="match status" value="1"/>
</dbReference>
<comment type="caution">
    <text evidence="9">The sequence shown here is derived from an EMBL/GenBank/DDBJ whole genome shotgun (WGS) entry which is preliminary data.</text>
</comment>
<dbReference type="PIRSF" id="PIRSF000521">
    <property type="entry name" value="Transaminase_4ab_Lys_Orn"/>
    <property type="match status" value="1"/>
</dbReference>
<dbReference type="EC" id="2.6.1.44" evidence="4"/>
<proteinExistence type="inferred from homology"/>
<organism evidence="9 10">
    <name type="scientific">Candidatus Hakubella thermalkaliphila</name>
    <dbReference type="NCBI Taxonomy" id="2754717"/>
    <lineage>
        <taxon>Bacteria</taxon>
        <taxon>Bacillati</taxon>
        <taxon>Actinomycetota</taxon>
        <taxon>Actinomycetota incertae sedis</taxon>
        <taxon>Candidatus Hakubellales</taxon>
        <taxon>Candidatus Hakubellaceae</taxon>
        <taxon>Candidatus Hakubella</taxon>
    </lineage>
</organism>
<reference evidence="9 10" key="1">
    <citation type="journal article" date="2020" name="Front. Microbiol.">
        <title>Single-cell genomics of novel Actinobacteria with the Wood-Ljungdahl pathway discovered in a serpentinizing system.</title>
        <authorList>
            <person name="Merino N."/>
            <person name="Kawai M."/>
            <person name="Boyd E.S."/>
            <person name="Colman D.R."/>
            <person name="McGlynn S.E."/>
            <person name="Nealson K.H."/>
            <person name="Kurokawa K."/>
            <person name="Hongoh Y."/>
        </authorList>
    </citation>
    <scope>NUCLEOTIDE SEQUENCE [LARGE SCALE GENOMIC DNA]</scope>
    <source>
        <strain evidence="9 10">S33</strain>
    </source>
</reference>
<name>A0A6V8QJM9_9ACTN</name>
<keyword evidence="7 8" id="KW-0663">Pyridoxal phosphate</keyword>
<dbReference type="InterPro" id="IPR005814">
    <property type="entry name" value="Aminotrans_3"/>
</dbReference>
<evidence type="ECO:0000256" key="8">
    <source>
        <dbReference type="RuleBase" id="RU003560"/>
    </source>
</evidence>
<keyword evidence="10" id="KW-1185">Reference proteome</keyword>
<dbReference type="InterPro" id="IPR015424">
    <property type="entry name" value="PyrdxlP-dep_Trfase"/>
</dbReference>
<evidence type="ECO:0000313" key="10">
    <source>
        <dbReference type="Proteomes" id="UP000591948"/>
    </source>
</evidence>
<evidence type="ECO:0000313" key="9">
    <source>
        <dbReference type="EMBL" id="GFP26865.1"/>
    </source>
</evidence>
<sequence length="426" mass="46567">MKANEVYEKHLNYLVPCVASYYEEPIVMDRGEGQYLYDIEGRKYLDFFGGILTISVGHCNEEVTKKIAAQSHKLGHTSTLYPNIPMVSLAERVARMTPGKLQKSFFTNSGSEAVEVAVILARLYTGQGDIIALRHCYSGGTLLAMNITAHSNWRLMDTAIPGIKHAHNAYCYRCAFGREYPSCNLECAKDMEELIKTTTCGAIAGFIAEPIQGIGGFITPPKEYFQEVVPIIRKYGGLFICDEIQTGWGRTGTKMFGIEHWGVESDIMIFAKGTANGFPIGITTASSEVANSLSGSHISTFGGNPVACVAALATLDIIERDHLAQNAQVVGSYLRDKLENLKEKYAIVGDVRGMGLMQALEIVRENKEPAPDLVLQIFEETKKRGLLIGKGGLYGNVIRIAPPLTIGKADVDEAAKILDQSLSQIT</sequence>
<dbReference type="CDD" id="cd00610">
    <property type="entry name" value="OAT_like"/>
    <property type="match status" value="1"/>
</dbReference>
<evidence type="ECO:0000256" key="3">
    <source>
        <dbReference type="ARBA" id="ARBA00011881"/>
    </source>
</evidence>
<dbReference type="Gene3D" id="3.90.1150.10">
    <property type="entry name" value="Aspartate Aminotransferase, domain 1"/>
    <property type="match status" value="1"/>
</dbReference>
<evidence type="ECO:0000256" key="5">
    <source>
        <dbReference type="ARBA" id="ARBA00022576"/>
    </source>
</evidence>
<dbReference type="PANTHER" id="PTHR45688:SF3">
    <property type="entry name" value="ALANINE--GLYOXYLATE AMINOTRANSFERASE 2, MITOCHONDRIAL"/>
    <property type="match status" value="1"/>
</dbReference>
<keyword evidence="6 9" id="KW-0808">Transferase</keyword>
<dbReference type="InterPro" id="IPR015421">
    <property type="entry name" value="PyrdxlP-dep_Trfase_major"/>
</dbReference>
<evidence type="ECO:0000256" key="1">
    <source>
        <dbReference type="ARBA" id="ARBA00001933"/>
    </source>
</evidence>
<dbReference type="GO" id="GO:0008453">
    <property type="term" value="F:alanine-glyoxylate transaminase activity"/>
    <property type="evidence" value="ECO:0007669"/>
    <property type="project" value="UniProtKB-EC"/>
</dbReference>
<comment type="cofactor">
    <cofactor evidence="1">
        <name>pyridoxal 5'-phosphate</name>
        <dbReference type="ChEBI" id="CHEBI:597326"/>
    </cofactor>
</comment>
<dbReference type="Proteomes" id="UP000591948">
    <property type="component" value="Unassembled WGS sequence"/>
</dbReference>
<dbReference type="RefSeq" id="WP_176233018.1">
    <property type="nucleotide sequence ID" value="NZ_BLRY01000007.1"/>
</dbReference>
<comment type="subunit">
    <text evidence="3">Homotetramer.</text>
</comment>
<protein>
    <recommendedName>
        <fullName evidence="4">alanine--glyoxylate transaminase</fullName>
        <ecNumber evidence="4">2.6.1.44</ecNumber>
    </recommendedName>
</protein>
<dbReference type="GO" id="GO:0030170">
    <property type="term" value="F:pyridoxal phosphate binding"/>
    <property type="evidence" value="ECO:0007669"/>
    <property type="project" value="InterPro"/>
</dbReference>
<accession>A0A6V8QJM9</accession>
<dbReference type="Gene3D" id="3.40.640.10">
    <property type="entry name" value="Type I PLP-dependent aspartate aminotransferase-like (Major domain)"/>
    <property type="match status" value="1"/>
</dbReference>
<evidence type="ECO:0000256" key="2">
    <source>
        <dbReference type="ARBA" id="ARBA00008954"/>
    </source>
</evidence>
<keyword evidence="5 9" id="KW-0032">Aminotransferase</keyword>
<dbReference type="EMBL" id="BLRY01000007">
    <property type="protein sequence ID" value="GFP26865.1"/>
    <property type="molecule type" value="Genomic_DNA"/>
</dbReference>